<protein>
    <recommendedName>
        <fullName evidence="3">Alpha/beta hydrolase fold-3 domain-containing protein</fullName>
    </recommendedName>
</protein>
<sequence length="401" mass="44670">MKLGPISFLDCIVFCVFLAPQLLVHVGLFETVGVVLQCLPFLLFQLPLGFINERFFVSRKKQSAFVQIASPFEDFVIRCVRYAFANLPPKVGRVFFSKPVALPFLRFRMLRHGFLKSPVHWHEYINRRFKGVWIIKDPMKKPDVCIYYAHGGGFSMGSSYFYLEFLLTWLGMLGDRGYQNPAIFALEYTLVPDGAFPTQLQEAIAGYNHVISTVGDASKICVSGDSAGATIMLSLLLHLANLAFDSGKMNGTGAWRLEKPGMAAFISPWVTLVSERHQNTASDYLDEGSLHLYAREYAGEQVETNDPLVSPGNCRDAKWWTKACPAGGMYFAYGAEEVFAPEIEGLVAFLKKNNIQVSSREEAGGIHAWPVASLFLSSSIEDRQKGLKSIVQHIGETLPIS</sequence>
<feature type="transmembrane region" description="Helical" evidence="2">
    <location>
        <begin position="7"/>
        <end position="28"/>
    </location>
</feature>
<evidence type="ECO:0000313" key="5">
    <source>
        <dbReference type="Proteomes" id="UP000829685"/>
    </source>
</evidence>
<evidence type="ECO:0000256" key="1">
    <source>
        <dbReference type="ARBA" id="ARBA00022801"/>
    </source>
</evidence>
<reference evidence="4" key="1">
    <citation type="submission" date="2021-03" db="EMBL/GenBank/DDBJ databases">
        <title>Revisited historic fungal species revealed as producer of novel bioactive compounds through whole genome sequencing and comparative genomics.</title>
        <authorList>
            <person name="Vignolle G.A."/>
            <person name="Hochenegger N."/>
            <person name="Mach R.L."/>
            <person name="Mach-Aigner A.R."/>
            <person name="Javad Rahimi M."/>
            <person name="Salim K.A."/>
            <person name="Chan C.M."/>
            <person name="Lim L.B.L."/>
            <person name="Cai F."/>
            <person name="Druzhinina I.S."/>
            <person name="U'Ren J.M."/>
            <person name="Derntl C."/>
        </authorList>
    </citation>
    <scope>NUCLEOTIDE SEQUENCE</scope>
    <source>
        <strain evidence="4">TUCIM 5799</strain>
    </source>
</reference>
<keyword evidence="1" id="KW-0378">Hydrolase</keyword>
<proteinExistence type="predicted"/>
<gene>
    <name evidence="4" type="ORF">JX265_002348</name>
</gene>
<feature type="domain" description="Alpha/beta hydrolase fold-3" evidence="3">
    <location>
        <begin position="147"/>
        <end position="369"/>
    </location>
</feature>
<dbReference type="SUPFAM" id="SSF53474">
    <property type="entry name" value="alpha/beta-Hydrolases"/>
    <property type="match status" value="1"/>
</dbReference>
<dbReference type="InterPro" id="IPR013094">
    <property type="entry name" value="AB_hydrolase_3"/>
</dbReference>
<keyword evidence="2" id="KW-1133">Transmembrane helix</keyword>
<dbReference type="Gene3D" id="3.40.50.1820">
    <property type="entry name" value="alpha/beta hydrolase"/>
    <property type="match status" value="1"/>
</dbReference>
<dbReference type="InterPro" id="IPR050300">
    <property type="entry name" value="GDXG_lipolytic_enzyme"/>
</dbReference>
<evidence type="ECO:0000259" key="3">
    <source>
        <dbReference type="Pfam" id="PF07859"/>
    </source>
</evidence>
<dbReference type="AlphaFoldDB" id="A0A9P9WU55"/>
<feature type="transmembrane region" description="Helical" evidence="2">
    <location>
        <begin position="34"/>
        <end position="51"/>
    </location>
</feature>
<dbReference type="EMBL" id="JAFIMR010000004">
    <property type="protein sequence ID" value="KAI1879394.1"/>
    <property type="molecule type" value="Genomic_DNA"/>
</dbReference>
<comment type="caution">
    <text evidence="4">The sequence shown here is derived from an EMBL/GenBank/DDBJ whole genome shotgun (WGS) entry which is preliminary data.</text>
</comment>
<name>A0A9P9WU55_9PEZI</name>
<dbReference type="Pfam" id="PF07859">
    <property type="entry name" value="Abhydrolase_3"/>
    <property type="match status" value="1"/>
</dbReference>
<dbReference type="GO" id="GO:0016787">
    <property type="term" value="F:hydrolase activity"/>
    <property type="evidence" value="ECO:0007669"/>
    <property type="project" value="UniProtKB-KW"/>
</dbReference>
<keyword evidence="2" id="KW-0472">Membrane</keyword>
<accession>A0A9P9WU55</accession>
<dbReference type="PANTHER" id="PTHR48081">
    <property type="entry name" value="AB HYDROLASE SUPERFAMILY PROTEIN C4A8.06C"/>
    <property type="match status" value="1"/>
</dbReference>
<dbReference type="Proteomes" id="UP000829685">
    <property type="component" value="Unassembled WGS sequence"/>
</dbReference>
<keyword evidence="5" id="KW-1185">Reference proteome</keyword>
<keyword evidence="2" id="KW-0812">Transmembrane</keyword>
<dbReference type="PANTHER" id="PTHR48081:SF2">
    <property type="entry name" value="ALPHA_BETA-HYDROLASE"/>
    <property type="match status" value="1"/>
</dbReference>
<organism evidence="4 5">
    <name type="scientific">Neoarthrinium moseri</name>
    <dbReference type="NCBI Taxonomy" id="1658444"/>
    <lineage>
        <taxon>Eukaryota</taxon>
        <taxon>Fungi</taxon>
        <taxon>Dikarya</taxon>
        <taxon>Ascomycota</taxon>
        <taxon>Pezizomycotina</taxon>
        <taxon>Sordariomycetes</taxon>
        <taxon>Xylariomycetidae</taxon>
        <taxon>Amphisphaeriales</taxon>
        <taxon>Apiosporaceae</taxon>
        <taxon>Neoarthrinium</taxon>
    </lineage>
</organism>
<dbReference type="InterPro" id="IPR029058">
    <property type="entry name" value="AB_hydrolase_fold"/>
</dbReference>
<evidence type="ECO:0000256" key="2">
    <source>
        <dbReference type="SAM" id="Phobius"/>
    </source>
</evidence>
<evidence type="ECO:0000313" key="4">
    <source>
        <dbReference type="EMBL" id="KAI1879394.1"/>
    </source>
</evidence>